<comment type="subunit">
    <text evidence="3">Heterohexamer of two PFD-alpha type and four PFD-beta type subunits.</text>
</comment>
<evidence type="ECO:0000256" key="4">
    <source>
        <dbReference type="SAM" id="Coils"/>
    </source>
</evidence>
<name>A0A1R2AVG5_9CILI</name>
<dbReference type="GO" id="GO:0051082">
    <property type="term" value="F:unfolded protein binding"/>
    <property type="evidence" value="ECO:0007669"/>
    <property type="project" value="InterPro"/>
</dbReference>
<reference evidence="5 6" key="1">
    <citation type="submission" date="2016-11" db="EMBL/GenBank/DDBJ databases">
        <title>The macronuclear genome of Stentor coeruleus: a giant cell with tiny introns.</title>
        <authorList>
            <person name="Slabodnick M."/>
            <person name="Ruby J.G."/>
            <person name="Reiff S.B."/>
            <person name="Swart E.C."/>
            <person name="Gosai S."/>
            <person name="Prabakaran S."/>
            <person name="Witkowska E."/>
            <person name="Larue G.E."/>
            <person name="Fisher S."/>
            <person name="Freeman R.M."/>
            <person name="Gunawardena J."/>
            <person name="Chu W."/>
            <person name="Stover N.A."/>
            <person name="Gregory B.D."/>
            <person name="Nowacki M."/>
            <person name="Derisi J."/>
            <person name="Roy S.W."/>
            <person name="Marshall W.F."/>
            <person name="Sood P."/>
        </authorList>
    </citation>
    <scope>NUCLEOTIDE SEQUENCE [LARGE SCALE GENOMIC DNA]</scope>
    <source>
        <strain evidence="5">WM001</strain>
    </source>
</reference>
<dbReference type="Pfam" id="PF01920">
    <property type="entry name" value="Prefoldin_2"/>
    <property type="match status" value="1"/>
</dbReference>
<dbReference type="GO" id="GO:0016272">
    <property type="term" value="C:prefoldin complex"/>
    <property type="evidence" value="ECO:0007669"/>
    <property type="project" value="UniProtKB-UniRule"/>
</dbReference>
<organism evidence="5 6">
    <name type="scientific">Stentor coeruleus</name>
    <dbReference type="NCBI Taxonomy" id="5963"/>
    <lineage>
        <taxon>Eukaryota</taxon>
        <taxon>Sar</taxon>
        <taxon>Alveolata</taxon>
        <taxon>Ciliophora</taxon>
        <taxon>Postciliodesmatophora</taxon>
        <taxon>Heterotrichea</taxon>
        <taxon>Heterotrichida</taxon>
        <taxon>Stentoridae</taxon>
        <taxon>Stentor</taxon>
    </lineage>
</organism>
<feature type="coiled-coil region" evidence="4">
    <location>
        <begin position="26"/>
        <end position="102"/>
    </location>
</feature>
<sequence length="123" mass="14143">MAAPSLDILKEDQIRINKYSYLNMQNHEVQRELKISEEKVNALQDALDELEIAMESEVRIMIGESFVLCSEETALSRLEKLRDAKKEELSNLRAQAEISQKEMSALKTYLYAKFGSSINLEED</sequence>
<keyword evidence="6" id="KW-1185">Reference proteome</keyword>
<dbReference type="PANTHER" id="PTHR21100">
    <property type="entry name" value="PREFOLDIN SUBUNIT 4"/>
    <property type="match status" value="1"/>
</dbReference>
<comment type="function">
    <text evidence="3">Binds specifically to cytosolic chaperonin (c-CPN) and transfers target proteins to it. Binds to nascent polypeptide chain and promotes folding in an environment in which there are many competing pathways for nonnative proteins.</text>
</comment>
<dbReference type="InterPro" id="IPR016661">
    <property type="entry name" value="PFDN4"/>
</dbReference>
<keyword evidence="2 3" id="KW-0143">Chaperone</keyword>
<dbReference type="InterPro" id="IPR002777">
    <property type="entry name" value="PFD_beta-like"/>
</dbReference>
<dbReference type="OrthoDB" id="10250441at2759"/>
<dbReference type="EMBL" id="MPUH01001339">
    <property type="protein sequence ID" value="OMJ68380.1"/>
    <property type="molecule type" value="Genomic_DNA"/>
</dbReference>
<dbReference type="Proteomes" id="UP000187209">
    <property type="component" value="Unassembled WGS sequence"/>
</dbReference>
<dbReference type="PANTHER" id="PTHR21100:SF9">
    <property type="entry name" value="PREFOLDIN SUBUNIT 4"/>
    <property type="match status" value="1"/>
</dbReference>
<evidence type="ECO:0000256" key="2">
    <source>
        <dbReference type="ARBA" id="ARBA00023186"/>
    </source>
</evidence>
<evidence type="ECO:0000313" key="5">
    <source>
        <dbReference type="EMBL" id="OMJ68380.1"/>
    </source>
</evidence>
<dbReference type="GO" id="GO:0006457">
    <property type="term" value="P:protein folding"/>
    <property type="evidence" value="ECO:0007669"/>
    <property type="project" value="UniProtKB-UniRule"/>
</dbReference>
<comment type="caution">
    <text evidence="5">The sequence shown here is derived from an EMBL/GenBank/DDBJ whole genome shotgun (WGS) entry which is preliminary data.</text>
</comment>
<comment type="similarity">
    <text evidence="1 3">Belongs to the prefoldin subunit beta family.</text>
</comment>
<keyword evidence="4" id="KW-0175">Coiled coil</keyword>
<dbReference type="GO" id="GO:0005737">
    <property type="term" value="C:cytoplasm"/>
    <property type="evidence" value="ECO:0007669"/>
    <property type="project" value="TreeGrafter"/>
</dbReference>
<dbReference type="SUPFAM" id="SSF46579">
    <property type="entry name" value="Prefoldin"/>
    <property type="match status" value="1"/>
</dbReference>
<evidence type="ECO:0000256" key="1">
    <source>
        <dbReference type="ARBA" id="ARBA00008045"/>
    </source>
</evidence>
<dbReference type="AlphaFoldDB" id="A0A1R2AVG5"/>
<gene>
    <name evidence="5" type="ORF">SteCoe_34182</name>
</gene>
<accession>A0A1R2AVG5</accession>
<protein>
    <recommendedName>
        <fullName evidence="3">Prefoldin subunit 4</fullName>
    </recommendedName>
</protein>
<dbReference type="PIRSF" id="PIRSF016477">
    <property type="entry name" value="Prefoldin_subunit_4"/>
    <property type="match status" value="1"/>
</dbReference>
<proteinExistence type="inferred from homology"/>
<evidence type="ECO:0000313" key="6">
    <source>
        <dbReference type="Proteomes" id="UP000187209"/>
    </source>
</evidence>
<evidence type="ECO:0000256" key="3">
    <source>
        <dbReference type="PIRNR" id="PIRNR016477"/>
    </source>
</evidence>